<dbReference type="PROSITE" id="PS50110">
    <property type="entry name" value="RESPONSE_REGULATORY"/>
    <property type="match status" value="1"/>
</dbReference>
<dbReference type="Gene3D" id="3.40.50.2300">
    <property type="match status" value="1"/>
</dbReference>
<dbReference type="GO" id="GO:0000160">
    <property type="term" value="P:phosphorelay signal transduction system"/>
    <property type="evidence" value="ECO:0007669"/>
    <property type="project" value="InterPro"/>
</dbReference>
<comment type="caution">
    <text evidence="9">The sequence shown here is derived from an EMBL/GenBank/DDBJ whole genome shotgun (WGS) entry which is preliminary data.</text>
</comment>
<dbReference type="RefSeq" id="WP_188674390.1">
    <property type="nucleotide sequence ID" value="NZ_BMGP01000002.1"/>
</dbReference>
<dbReference type="PANTHER" id="PTHR43214:SF24">
    <property type="entry name" value="TRANSCRIPTIONAL REGULATORY PROTEIN NARL-RELATED"/>
    <property type="match status" value="1"/>
</dbReference>
<dbReference type="InterPro" id="IPR011006">
    <property type="entry name" value="CheY-like_superfamily"/>
</dbReference>
<keyword evidence="10" id="KW-1185">Reference proteome</keyword>
<dbReference type="SMART" id="SM00421">
    <property type="entry name" value="HTH_LUXR"/>
    <property type="match status" value="1"/>
</dbReference>
<dbReference type="Pfam" id="PF00196">
    <property type="entry name" value="GerE"/>
    <property type="match status" value="1"/>
</dbReference>
<dbReference type="CDD" id="cd17535">
    <property type="entry name" value="REC_NarL-like"/>
    <property type="match status" value="1"/>
</dbReference>
<dbReference type="SMART" id="SM00448">
    <property type="entry name" value="REC"/>
    <property type="match status" value="1"/>
</dbReference>
<evidence type="ECO:0000256" key="6">
    <source>
        <dbReference type="SAM" id="MobiDB-lite"/>
    </source>
</evidence>
<evidence type="ECO:0000256" key="4">
    <source>
        <dbReference type="ARBA" id="ARBA00023163"/>
    </source>
</evidence>
<evidence type="ECO:0000313" key="10">
    <source>
        <dbReference type="Proteomes" id="UP000598775"/>
    </source>
</evidence>
<feature type="region of interest" description="Disordered" evidence="6">
    <location>
        <begin position="152"/>
        <end position="180"/>
    </location>
</feature>
<keyword evidence="1 5" id="KW-0597">Phosphoprotein</keyword>
<dbReference type="Pfam" id="PF00072">
    <property type="entry name" value="Response_reg"/>
    <property type="match status" value="1"/>
</dbReference>
<dbReference type="PRINTS" id="PR00038">
    <property type="entry name" value="HTHLUXR"/>
</dbReference>
<evidence type="ECO:0000313" key="9">
    <source>
        <dbReference type="EMBL" id="GGF17140.1"/>
    </source>
</evidence>
<dbReference type="InterPro" id="IPR058245">
    <property type="entry name" value="NreC/VraR/RcsB-like_REC"/>
</dbReference>
<dbReference type="InterPro" id="IPR001789">
    <property type="entry name" value="Sig_transdc_resp-reg_receiver"/>
</dbReference>
<evidence type="ECO:0000256" key="1">
    <source>
        <dbReference type="ARBA" id="ARBA00022553"/>
    </source>
</evidence>
<keyword evidence="2" id="KW-0805">Transcription regulation</keyword>
<dbReference type="Proteomes" id="UP000598775">
    <property type="component" value="Unassembled WGS sequence"/>
</dbReference>
<dbReference type="GO" id="GO:0006355">
    <property type="term" value="P:regulation of DNA-templated transcription"/>
    <property type="evidence" value="ECO:0007669"/>
    <property type="project" value="InterPro"/>
</dbReference>
<dbReference type="EMBL" id="BMGP01000002">
    <property type="protein sequence ID" value="GGF17140.1"/>
    <property type="molecule type" value="Genomic_DNA"/>
</dbReference>
<dbReference type="CDD" id="cd06170">
    <property type="entry name" value="LuxR_C_like"/>
    <property type="match status" value="1"/>
</dbReference>
<dbReference type="PROSITE" id="PS00622">
    <property type="entry name" value="HTH_LUXR_1"/>
    <property type="match status" value="1"/>
</dbReference>
<dbReference type="GO" id="GO:0003677">
    <property type="term" value="F:DNA binding"/>
    <property type="evidence" value="ECO:0007669"/>
    <property type="project" value="UniProtKB-KW"/>
</dbReference>
<dbReference type="SUPFAM" id="SSF52172">
    <property type="entry name" value="CheY-like"/>
    <property type="match status" value="1"/>
</dbReference>
<dbReference type="InterPro" id="IPR000792">
    <property type="entry name" value="Tscrpt_reg_LuxR_C"/>
</dbReference>
<dbReference type="SUPFAM" id="SSF46894">
    <property type="entry name" value="C-terminal effector domain of the bipartite response regulators"/>
    <property type="match status" value="1"/>
</dbReference>
<feature type="domain" description="HTH luxR-type" evidence="7">
    <location>
        <begin position="178"/>
        <end position="242"/>
    </location>
</feature>
<feature type="modified residue" description="4-aspartylphosphate" evidence="5">
    <location>
        <position position="64"/>
    </location>
</feature>
<feature type="compositionally biased region" description="Low complexity" evidence="6">
    <location>
        <begin position="158"/>
        <end position="176"/>
    </location>
</feature>
<sequence length="242" mass="24958">MTAPPDSGARVIRVLVADDQAIVRDGLVTVLSLLPDVEVVGEAANGAEAVRLAAETAPDVVLMDLRMPVLDGTAATAQILQTHPGTAVLILTTFADDASISGALRVAARGYLTKDASRGEVAAAIRSVASGQTTLAPEVAARLIRRFTDGNGAEAEMGSSATTGSSAKTGSSGKTGHAPLRFPQLTHREAEVLDLMAEGLNNAEIASRLFVSVPTVKTHINSLFAKLQVRDRSQAIALALGS</sequence>
<gene>
    <name evidence="9" type="ORF">GCM10011399_08570</name>
</gene>
<dbReference type="AlphaFoldDB" id="A0A917B3X6"/>
<reference evidence="9 10" key="1">
    <citation type="journal article" date="2014" name="Int. J. Syst. Evol. Microbiol.">
        <title>Complete genome sequence of Corynebacterium casei LMG S-19264T (=DSM 44701T), isolated from a smear-ripened cheese.</title>
        <authorList>
            <consortium name="US DOE Joint Genome Institute (JGI-PGF)"/>
            <person name="Walter F."/>
            <person name="Albersmeier A."/>
            <person name="Kalinowski J."/>
            <person name="Ruckert C."/>
        </authorList>
    </citation>
    <scope>NUCLEOTIDE SEQUENCE [LARGE SCALE GENOMIC DNA]</scope>
    <source>
        <strain evidence="9 10">CGMCC 1.12976</strain>
    </source>
</reference>
<keyword evidence="3 9" id="KW-0238">DNA-binding</keyword>
<evidence type="ECO:0000259" key="8">
    <source>
        <dbReference type="PROSITE" id="PS50110"/>
    </source>
</evidence>
<dbReference type="PROSITE" id="PS50043">
    <property type="entry name" value="HTH_LUXR_2"/>
    <property type="match status" value="1"/>
</dbReference>
<accession>A0A917B3X6</accession>
<feature type="domain" description="Response regulatory" evidence="8">
    <location>
        <begin position="13"/>
        <end position="129"/>
    </location>
</feature>
<protein>
    <submittedName>
        <fullName evidence="9">DNA-binding response regulator</fullName>
    </submittedName>
</protein>
<evidence type="ECO:0000256" key="3">
    <source>
        <dbReference type="ARBA" id="ARBA00023125"/>
    </source>
</evidence>
<evidence type="ECO:0000256" key="2">
    <source>
        <dbReference type="ARBA" id="ARBA00023015"/>
    </source>
</evidence>
<name>A0A917B3X6_9MICO</name>
<dbReference type="InterPro" id="IPR039420">
    <property type="entry name" value="WalR-like"/>
</dbReference>
<evidence type="ECO:0000256" key="5">
    <source>
        <dbReference type="PROSITE-ProRule" id="PRU00169"/>
    </source>
</evidence>
<dbReference type="InterPro" id="IPR016032">
    <property type="entry name" value="Sig_transdc_resp-reg_C-effctor"/>
</dbReference>
<evidence type="ECO:0000259" key="7">
    <source>
        <dbReference type="PROSITE" id="PS50043"/>
    </source>
</evidence>
<proteinExistence type="predicted"/>
<keyword evidence="4" id="KW-0804">Transcription</keyword>
<dbReference type="PANTHER" id="PTHR43214">
    <property type="entry name" value="TWO-COMPONENT RESPONSE REGULATOR"/>
    <property type="match status" value="1"/>
</dbReference>
<organism evidence="9 10">
    <name type="scientific">Subtercola lobariae</name>
    <dbReference type="NCBI Taxonomy" id="1588641"/>
    <lineage>
        <taxon>Bacteria</taxon>
        <taxon>Bacillati</taxon>
        <taxon>Actinomycetota</taxon>
        <taxon>Actinomycetes</taxon>
        <taxon>Micrococcales</taxon>
        <taxon>Microbacteriaceae</taxon>
        <taxon>Subtercola</taxon>
    </lineage>
</organism>